<evidence type="ECO:0000256" key="5">
    <source>
        <dbReference type="ARBA" id="ARBA00022679"/>
    </source>
</evidence>
<dbReference type="Pfam" id="PF00155">
    <property type="entry name" value="Aminotran_1_2"/>
    <property type="match status" value="1"/>
</dbReference>
<comment type="cofactor">
    <cofactor evidence="1 7">
        <name>pyridoxal 5'-phosphate</name>
        <dbReference type="ChEBI" id="CHEBI:597326"/>
    </cofactor>
</comment>
<comment type="subunit">
    <text evidence="3">Homodimer.</text>
</comment>
<dbReference type="InterPro" id="IPR015421">
    <property type="entry name" value="PyrdxlP-dep_Trfase_major"/>
</dbReference>
<evidence type="ECO:0000256" key="1">
    <source>
        <dbReference type="ARBA" id="ARBA00001933"/>
    </source>
</evidence>
<protein>
    <recommendedName>
        <fullName evidence="7">Aminotransferase</fullName>
        <ecNumber evidence="7">2.6.1.-</ecNumber>
    </recommendedName>
</protein>
<dbReference type="AlphaFoldDB" id="A0A7J3XYT9"/>
<evidence type="ECO:0000259" key="8">
    <source>
        <dbReference type="Pfam" id="PF00155"/>
    </source>
</evidence>
<feature type="domain" description="Aminotransferase class I/classII large" evidence="8">
    <location>
        <begin position="32"/>
        <end position="388"/>
    </location>
</feature>
<accession>A0A7J3XYT9</accession>
<dbReference type="GO" id="GO:0006520">
    <property type="term" value="P:amino acid metabolic process"/>
    <property type="evidence" value="ECO:0007669"/>
    <property type="project" value="InterPro"/>
</dbReference>
<organism evidence="9">
    <name type="scientific">Thermogladius calderae</name>
    <dbReference type="NCBI Taxonomy" id="1200300"/>
    <lineage>
        <taxon>Archaea</taxon>
        <taxon>Thermoproteota</taxon>
        <taxon>Thermoprotei</taxon>
        <taxon>Desulfurococcales</taxon>
        <taxon>Desulfurococcaceae</taxon>
        <taxon>Thermogladius</taxon>
    </lineage>
</organism>
<gene>
    <name evidence="9" type="ORF">ENM60_02390</name>
</gene>
<sequence>MPGVSRRGSSIKTSPHRVLVALADELRREGRRVIDFTAGQPGLPPDARAVAEFIEFIAKNTFTAFRYAPTQGLPELREAISADLKRYGGVEVPADNILVTSGGLDGIILSLYATTDPGDRVLLLEPCYSMYWDTLRFLGLEAEWCSESVETGFQPSVECILEKLERVKAVLFASPDNPTSRVIDRGVAKAIAEEASRRKVWVLYDVAYKHIVYEGEHVWLEKYVEDPDILVNIGSFSKDIAIPGGRLGYVYSSNKTLVRELVKLKGILGIVAPVPMQWLAAIYLKKGLKERYLEEVLPVYKRRRDAAYDAVRKYLPRARVAKPTASMYVFPDLSAYLAERGLNDLDFAMKLAEEKGVVALPGSIFGPSGVNHVRITFVTNDEKTVEEGIKMMGEFLGEV</sequence>
<dbReference type="PANTHER" id="PTHR46383:SF1">
    <property type="entry name" value="ASPARTATE AMINOTRANSFERASE"/>
    <property type="match status" value="1"/>
</dbReference>
<dbReference type="InterPro" id="IPR015424">
    <property type="entry name" value="PyrdxlP-dep_Trfase"/>
</dbReference>
<reference evidence="9" key="1">
    <citation type="journal article" date="2020" name="mSystems">
        <title>Genome- and Community-Level Interaction Insights into Carbon Utilization and Element Cycling Functions of Hydrothermarchaeota in Hydrothermal Sediment.</title>
        <authorList>
            <person name="Zhou Z."/>
            <person name="Liu Y."/>
            <person name="Xu W."/>
            <person name="Pan J."/>
            <person name="Luo Z.H."/>
            <person name="Li M."/>
        </authorList>
    </citation>
    <scope>NUCLEOTIDE SEQUENCE [LARGE SCALE GENOMIC DNA]</scope>
    <source>
        <strain evidence="9">SpSt-110</strain>
    </source>
</reference>
<dbReference type="GO" id="GO:0030170">
    <property type="term" value="F:pyridoxal phosphate binding"/>
    <property type="evidence" value="ECO:0007669"/>
    <property type="project" value="InterPro"/>
</dbReference>
<comment type="caution">
    <text evidence="9">The sequence shown here is derived from an EMBL/GenBank/DDBJ whole genome shotgun (WGS) entry which is preliminary data.</text>
</comment>
<comment type="similarity">
    <text evidence="2 7">Belongs to the class-I pyridoxal-phosphate-dependent aminotransferase family.</text>
</comment>
<dbReference type="PROSITE" id="PS00105">
    <property type="entry name" value="AA_TRANSFER_CLASS_1"/>
    <property type="match status" value="1"/>
</dbReference>
<evidence type="ECO:0000256" key="7">
    <source>
        <dbReference type="RuleBase" id="RU000481"/>
    </source>
</evidence>
<dbReference type="InterPro" id="IPR050596">
    <property type="entry name" value="AspAT/PAT-like"/>
</dbReference>
<evidence type="ECO:0000256" key="3">
    <source>
        <dbReference type="ARBA" id="ARBA00011738"/>
    </source>
</evidence>
<dbReference type="EC" id="2.6.1.-" evidence="7"/>
<keyword evidence="5 7" id="KW-0808">Transferase</keyword>
<dbReference type="InterPro" id="IPR004838">
    <property type="entry name" value="NHTrfase_class1_PyrdxlP-BS"/>
</dbReference>
<proteinExistence type="inferred from homology"/>
<dbReference type="EMBL" id="DRYK01000030">
    <property type="protein sequence ID" value="HHP67629.1"/>
    <property type="molecule type" value="Genomic_DNA"/>
</dbReference>
<dbReference type="SUPFAM" id="SSF53383">
    <property type="entry name" value="PLP-dependent transferases"/>
    <property type="match status" value="1"/>
</dbReference>
<evidence type="ECO:0000256" key="2">
    <source>
        <dbReference type="ARBA" id="ARBA00007441"/>
    </source>
</evidence>
<evidence type="ECO:0000313" key="9">
    <source>
        <dbReference type="EMBL" id="HHP67629.1"/>
    </source>
</evidence>
<dbReference type="InterPro" id="IPR004839">
    <property type="entry name" value="Aminotransferase_I/II_large"/>
</dbReference>
<dbReference type="Gene3D" id="3.40.640.10">
    <property type="entry name" value="Type I PLP-dependent aspartate aminotransferase-like (Major domain)"/>
    <property type="match status" value="1"/>
</dbReference>
<name>A0A7J3XYT9_9CREN</name>
<evidence type="ECO:0000256" key="6">
    <source>
        <dbReference type="ARBA" id="ARBA00022898"/>
    </source>
</evidence>
<dbReference type="GO" id="GO:0008483">
    <property type="term" value="F:transaminase activity"/>
    <property type="evidence" value="ECO:0007669"/>
    <property type="project" value="UniProtKB-KW"/>
</dbReference>
<keyword evidence="4 7" id="KW-0032">Aminotransferase</keyword>
<evidence type="ECO:0000256" key="4">
    <source>
        <dbReference type="ARBA" id="ARBA00022576"/>
    </source>
</evidence>
<dbReference type="PANTHER" id="PTHR46383">
    <property type="entry name" value="ASPARTATE AMINOTRANSFERASE"/>
    <property type="match status" value="1"/>
</dbReference>
<dbReference type="CDD" id="cd00609">
    <property type="entry name" value="AAT_like"/>
    <property type="match status" value="1"/>
</dbReference>
<keyword evidence="6" id="KW-0663">Pyridoxal phosphate</keyword>